<dbReference type="Gene3D" id="3.30.1220.10">
    <property type="entry name" value="CobW-like, C-terminal domain"/>
    <property type="match status" value="1"/>
</dbReference>
<comment type="caution">
    <text evidence="2">The sequence shown here is derived from an EMBL/GenBank/DDBJ whole genome shotgun (WGS) entry which is preliminary data.</text>
</comment>
<dbReference type="SUPFAM" id="SSF52540">
    <property type="entry name" value="P-loop containing nucleoside triphosphate hydrolases"/>
    <property type="match status" value="1"/>
</dbReference>
<dbReference type="CDD" id="cd03112">
    <property type="entry name" value="CobW-like"/>
    <property type="match status" value="1"/>
</dbReference>
<dbReference type="InterPro" id="IPR051316">
    <property type="entry name" value="Zinc-reg_GTPase_activator"/>
</dbReference>
<evidence type="ECO:0000313" key="2">
    <source>
        <dbReference type="EMBL" id="RGT55071.1"/>
    </source>
</evidence>
<dbReference type="Proteomes" id="UP000284731">
    <property type="component" value="Unassembled WGS sequence"/>
</dbReference>
<dbReference type="InterPro" id="IPR036627">
    <property type="entry name" value="CobW-likC_sf"/>
</dbReference>
<reference evidence="2 3" key="1">
    <citation type="submission" date="2018-08" db="EMBL/GenBank/DDBJ databases">
        <title>A genome reference for cultivated species of the human gut microbiota.</title>
        <authorList>
            <person name="Zou Y."/>
            <person name="Xue W."/>
            <person name="Luo G."/>
        </authorList>
    </citation>
    <scope>NUCLEOTIDE SEQUENCE [LARGE SCALE GENOMIC DNA]</scope>
    <source>
        <strain evidence="2 3">AF18-46</strain>
    </source>
</reference>
<organism evidence="2 3">
    <name type="scientific">Solobacterium moorei</name>
    <dbReference type="NCBI Taxonomy" id="102148"/>
    <lineage>
        <taxon>Bacteria</taxon>
        <taxon>Bacillati</taxon>
        <taxon>Bacillota</taxon>
        <taxon>Erysipelotrichia</taxon>
        <taxon>Erysipelotrichales</taxon>
        <taxon>Erysipelotrichaceae</taxon>
        <taxon>Solobacterium</taxon>
    </lineage>
</organism>
<dbReference type="AlphaFoldDB" id="A0A412PD10"/>
<accession>A0A412PD10</accession>
<sequence length="400" mass="44816">MKEGNEMTKIDIISGFLGAGKTTLIQKLIKEVYAGKKVVLVENEFGEIGIDGGFLKDSGIVVNEINSGCICCTLQGDFRNALQEVVKKYNPDHIIIEPSGVGKLSDILTVVKDVEGLELNSYSTVVDAKRCEIYHKNFKEFFDDQISTAACVILSRTQLVNEETLQKDIEIIRALNHDARIITTPWDDLSGQAIIDAMEGSTDGFPELEEEEESCCCGCGCHDEDDDDDCCCGHNHHDHEHNEEEGCCCCGSHEHDEEHHHDHDHHEHRHDDEEKCCCHHHHDEEDHDEEESCCCGHDHHDHEHHHHHHGHDADEVFTSFGIETVNKYSVEDIALALSELDEHIIRAKGIVPSTDGSWLFFDYVPGDADIRIGSPAYTGLITVIGDQVDVARIKEIFAVK</sequence>
<dbReference type="PANTHER" id="PTHR13748">
    <property type="entry name" value="COBW-RELATED"/>
    <property type="match status" value="1"/>
</dbReference>
<dbReference type="Gene3D" id="3.40.50.300">
    <property type="entry name" value="P-loop containing nucleotide triphosphate hydrolases"/>
    <property type="match status" value="1"/>
</dbReference>
<dbReference type="EMBL" id="QRWX01000003">
    <property type="protein sequence ID" value="RGT55071.1"/>
    <property type="molecule type" value="Genomic_DNA"/>
</dbReference>
<gene>
    <name evidence="2" type="ORF">DWX20_07885</name>
</gene>
<dbReference type="PANTHER" id="PTHR13748:SF62">
    <property type="entry name" value="COBW DOMAIN-CONTAINING PROTEIN"/>
    <property type="match status" value="1"/>
</dbReference>
<protein>
    <submittedName>
        <fullName evidence="2">GTP-binding protein</fullName>
    </submittedName>
</protein>
<evidence type="ECO:0000259" key="1">
    <source>
        <dbReference type="Pfam" id="PF02492"/>
    </source>
</evidence>
<dbReference type="InterPro" id="IPR027417">
    <property type="entry name" value="P-loop_NTPase"/>
</dbReference>
<proteinExistence type="predicted"/>
<name>A0A412PD10_9FIRM</name>
<dbReference type="Pfam" id="PF02492">
    <property type="entry name" value="cobW"/>
    <property type="match status" value="1"/>
</dbReference>
<dbReference type="InterPro" id="IPR003495">
    <property type="entry name" value="CobW/HypB/UreG_nucleotide-bd"/>
</dbReference>
<evidence type="ECO:0000313" key="3">
    <source>
        <dbReference type="Proteomes" id="UP000284731"/>
    </source>
</evidence>
<feature type="domain" description="CobW/HypB/UreG nucleotide-binding" evidence="1">
    <location>
        <begin position="12"/>
        <end position="182"/>
    </location>
</feature>
<dbReference type="GO" id="GO:0005737">
    <property type="term" value="C:cytoplasm"/>
    <property type="evidence" value="ECO:0007669"/>
    <property type="project" value="TreeGrafter"/>
</dbReference>